<dbReference type="CDD" id="cd11065">
    <property type="entry name" value="CYP64-like"/>
    <property type="match status" value="1"/>
</dbReference>
<dbReference type="AlphaFoldDB" id="A0AAD4M4F8"/>
<evidence type="ECO:0000256" key="14">
    <source>
        <dbReference type="RuleBase" id="RU000461"/>
    </source>
</evidence>
<accession>A0AAD4M4F8</accession>
<evidence type="ECO:0000313" key="17">
    <source>
        <dbReference type="Proteomes" id="UP001203297"/>
    </source>
</evidence>
<organism evidence="16 17">
    <name type="scientific">Multifurca ochricompacta</name>
    <dbReference type="NCBI Taxonomy" id="376703"/>
    <lineage>
        <taxon>Eukaryota</taxon>
        <taxon>Fungi</taxon>
        <taxon>Dikarya</taxon>
        <taxon>Basidiomycota</taxon>
        <taxon>Agaricomycotina</taxon>
        <taxon>Agaricomycetes</taxon>
        <taxon>Russulales</taxon>
        <taxon>Russulaceae</taxon>
        <taxon>Multifurca</taxon>
    </lineage>
</organism>
<sequence>MPMTAQHSPEYFTYTRILDRDDPFYYIFGVTAFLGFIIWFIIYLSKRSYRNLPPGPRGFPFIGNVLHAADRSWLASPERKNEYGELMYISALGKSILVLNSQRVTIDLLEKRSNLYSDRPRYIAAGDYMTENLSFTFSPYDDLWRRFRRASVDSFSKSAISRFHPIQNREAIMLALALMKSPSALEKHFQRHISSTYSDQVGRLLHEIEPGVRLVEYFPWLRYIPSRLAEWKRNAQYWYKHDSLRFEGLVKKVVDDLANGIDRPSFCASLIKNQSKHNLSERERAWLTGDMIIAGTEATSTTLQWWLLAMLAYPDVQARAHAELDEVVGYARPPTFADLPSLPYICAMVQETLRWGVIVPFALPHVSTADDWYEGMYIPKGTICLPNVRVLNRDPNVFGKDVERFEPARYLNYEKEKGKGKEAVDEDEDEEKGMVKIKSKVPPMMERREIGHGTFGFGRRVCIGKHLAEGILAIDFATVLWAIRFERAEHAKQTELDVHTLVRSDLTM</sequence>
<dbReference type="GO" id="GO:0020037">
    <property type="term" value="F:heme binding"/>
    <property type="evidence" value="ECO:0007669"/>
    <property type="project" value="InterPro"/>
</dbReference>
<proteinExistence type="inferred from homology"/>
<keyword evidence="17" id="KW-1185">Reference proteome</keyword>
<dbReference type="InterPro" id="IPR002401">
    <property type="entry name" value="Cyt_P450_E_grp-I"/>
</dbReference>
<dbReference type="PANTHER" id="PTHR46300:SF2">
    <property type="entry name" value="CYTOCHROME P450 MONOOXYGENASE ALNH-RELATED"/>
    <property type="match status" value="1"/>
</dbReference>
<evidence type="ECO:0000256" key="5">
    <source>
        <dbReference type="ARBA" id="ARBA00022617"/>
    </source>
</evidence>
<dbReference type="Proteomes" id="UP001203297">
    <property type="component" value="Unassembled WGS sequence"/>
</dbReference>
<keyword evidence="7 13" id="KW-0479">Metal-binding</keyword>
<evidence type="ECO:0000256" key="11">
    <source>
        <dbReference type="ARBA" id="ARBA00023033"/>
    </source>
</evidence>
<evidence type="ECO:0000256" key="13">
    <source>
        <dbReference type="PIRSR" id="PIRSR602401-1"/>
    </source>
</evidence>
<dbReference type="PANTHER" id="PTHR46300">
    <property type="entry name" value="P450, PUTATIVE (EUROFUNG)-RELATED-RELATED"/>
    <property type="match status" value="1"/>
</dbReference>
<evidence type="ECO:0000256" key="7">
    <source>
        <dbReference type="ARBA" id="ARBA00022723"/>
    </source>
</evidence>
<evidence type="ECO:0000256" key="10">
    <source>
        <dbReference type="ARBA" id="ARBA00023004"/>
    </source>
</evidence>
<dbReference type="GO" id="GO:0016020">
    <property type="term" value="C:membrane"/>
    <property type="evidence" value="ECO:0007669"/>
    <property type="project" value="UniProtKB-SubCell"/>
</dbReference>
<dbReference type="InterPro" id="IPR001128">
    <property type="entry name" value="Cyt_P450"/>
</dbReference>
<keyword evidence="8 15" id="KW-1133">Transmembrane helix</keyword>
<dbReference type="SUPFAM" id="SSF48264">
    <property type="entry name" value="Cytochrome P450"/>
    <property type="match status" value="1"/>
</dbReference>
<comment type="cofactor">
    <cofactor evidence="1 13">
        <name>heme</name>
        <dbReference type="ChEBI" id="CHEBI:30413"/>
    </cofactor>
</comment>
<dbReference type="GO" id="GO:0005506">
    <property type="term" value="F:iron ion binding"/>
    <property type="evidence" value="ECO:0007669"/>
    <property type="project" value="InterPro"/>
</dbReference>
<dbReference type="PROSITE" id="PS00086">
    <property type="entry name" value="CYTOCHROME_P450"/>
    <property type="match status" value="1"/>
</dbReference>
<evidence type="ECO:0000313" key="16">
    <source>
        <dbReference type="EMBL" id="KAI0301719.1"/>
    </source>
</evidence>
<keyword evidence="11 14" id="KW-0503">Monooxygenase</keyword>
<dbReference type="InterPro" id="IPR036396">
    <property type="entry name" value="Cyt_P450_sf"/>
</dbReference>
<name>A0AAD4M4F8_9AGAM</name>
<evidence type="ECO:0000256" key="2">
    <source>
        <dbReference type="ARBA" id="ARBA00004370"/>
    </source>
</evidence>
<comment type="caution">
    <text evidence="16">The sequence shown here is derived from an EMBL/GenBank/DDBJ whole genome shotgun (WGS) entry which is preliminary data.</text>
</comment>
<comment type="similarity">
    <text evidence="4 14">Belongs to the cytochrome P450 family.</text>
</comment>
<dbReference type="GO" id="GO:0016705">
    <property type="term" value="F:oxidoreductase activity, acting on paired donors, with incorporation or reduction of molecular oxygen"/>
    <property type="evidence" value="ECO:0007669"/>
    <property type="project" value="InterPro"/>
</dbReference>
<keyword evidence="6 15" id="KW-0812">Transmembrane</keyword>
<dbReference type="InterPro" id="IPR017972">
    <property type="entry name" value="Cyt_P450_CS"/>
</dbReference>
<keyword evidence="9 14" id="KW-0560">Oxidoreductase</keyword>
<reference evidence="16" key="1">
    <citation type="journal article" date="2022" name="New Phytol.">
        <title>Evolutionary transition to the ectomycorrhizal habit in the genomes of a hyperdiverse lineage of mushroom-forming fungi.</title>
        <authorList>
            <person name="Looney B."/>
            <person name="Miyauchi S."/>
            <person name="Morin E."/>
            <person name="Drula E."/>
            <person name="Courty P.E."/>
            <person name="Kohler A."/>
            <person name="Kuo A."/>
            <person name="LaButti K."/>
            <person name="Pangilinan J."/>
            <person name="Lipzen A."/>
            <person name="Riley R."/>
            <person name="Andreopoulos W."/>
            <person name="He G."/>
            <person name="Johnson J."/>
            <person name="Nolan M."/>
            <person name="Tritt A."/>
            <person name="Barry K.W."/>
            <person name="Grigoriev I.V."/>
            <person name="Nagy L.G."/>
            <person name="Hibbett D."/>
            <person name="Henrissat B."/>
            <person name="Matheny P.B."/>
            <person name="Labbe J."/>
            <person name="Martin F.M."/>
        </authorList>
    </citation>
    <scope>NUCLEOTIDE SEQUENCE</scope>
    <source>
        <strain evidence="16">BPL690</strain>
    </source>
</reference>
<dbReference type="Gene3D" id="1.10.630.10">
    <property type="entry name" value="Cytochrome P450"/>
    <property type="match status" value="1"/>
</dbReference>
<keyword evidence="10 13" id="KW-0408">Iron</keyword>
<evidence type="ECO:0000256" key="15">
    <source>
        <dbReference type="SAM" id="Phobius"/>
    </source>
</evidence>
<evidence type="ECO:0000256" key="3">
    <source>
        <dbReference type="ARBA" id="ARBA00005179"/>
    </source>
</evidence>
<dbReference type="PRINTS" id="PR00463">
    <property type="entry name" value="EP450I"/>
</dbReference>
<evidence type="ECO:0000256" key="12">
    <source>
        <dbReference type="ARBA" id="ARBA00023136"/>
    </source>
</evidence>
<comment type="pathway">
    <text evidence="3">Secondary metabolite biosynthesis.</text>
</comment>
<feature type="transmembrane region" description="Helical" evidence="15">
    <location>
        <begin position="24"/>
        <end position="44"/>
    </location>
</feature>
<protein>
    <submittedName>
        <fullName evidence="16">Cytochrome P450</fullName>
    </submittedName>
</protein>
<comment type="subcellular location">
    <subcellularLocation>
        <location evidence="2">Membrane</location>
    </subcellularLocation>
</comment>
<dbReference type="Pfam" id="PF00067">
    <property type="entry name" value="p450"/>
    <property type="match status" value="2"/>
</dbReference>
<evidence type="ECO:0000256" key="9">
    <source>
        <dbReference type="ARBA" id="ARBA00023002"/>
    </source>
</evidence>
<keyword evidence="12 15" id="KW-0472">Membrane</keyword>
<dbReference type="GO" id="GO:0004497">
    <property type="term" value="F:monooxygenase activity"/>
    <property type="evidence" value="ECO:0007669"/>
    <property type="project" value="UniProtKB-KW"/>
</dbReference>
<dbReference type="EMBL" id="WTXG01000013">
    <property type="protein sequence ID" value="KAI0301719.1"/>
    <property type="molecule type" value="Genomic_DNA"/>
</dbReference>
<evidence type="ECO:0000256" key="1">
    <source>
        <dbReference type="ARBA" id="ARBA00001971"/>
    </source>
</evidence>
<keyword evidence="5 13" id="KW-0349">Heme</keyword>
<dbReference type="InterPro" id="IPR050364">
    <property type="entry name" value="Cytochrome_P450_fung"/>
</dbReference>
<dbReference type="PRINTS" id="PR00385">
    <property type="entry name" value="P450"/>
</dbReference>
<gene>
    <name evidence="16" type="ORF">B0F90DRAFT_1816920</name>
</gene>
<evidence type="ECO:0000256" key="4">
    <source>
        <dbReference type="ARBA" id="ARBA00010617"/>
    </source>
</evidence>
<evidence type="ECO:0000256" key="6">
    <source>
        <dbReference type="ARBA" id="ARBA00022692"/>
    </source>
</evidence>
<evidence type="ECO:0000256" key="8">
    <source>
        <dbReference type="ARBA" id="ARBA00022989"/>
    </source>
</evidence>
<feature type="binding site" description="axial binding residue" evidence="13">
    <location>
        <position position="462"/>
    </location>
    <ligand>
        <name>heme</name>
        <dbReference type="ChEBI" id="CHEBI:30413"/>
    </ligand>
    <ligandPart>
        <name>Fe</name>
        <dbReference type="ChEBI" id="CHEBI:18248"/>
    </ligandPart>
</feature>